<keyword evidence="4 7" id="KW-0560">Oxidoreductase</keyword>
<comment type="cofactor">
    <cofactor evidence="1 6">
        <name>heme</name>
        <dbReference type="ChEBI" id="CHEBI:30413"/>
    </cofactor>
</comment>
<dbReference type="GO" id="GO:0004497">
    <property type="term" value="F:monooxygenase activity"/>
    <property type="evidence" value="ECO:0007669"/>
    <property type="project" value="UniProtKB-KW"/>
</dbReference>
<evidence type="ECO:0000256" key="3">
    <source>
        <dbReference type="ARBA" id="ARBA00022723"/>
    </source>
</evidence>
<evidence type="ECO:0008006" key="10">
    <source>
        <dbReference type="Google" id="ProtNLM"/>
    </source>
</evidence>
<dbReference type="PRINTS" id="PR00465">
    <property type="entry name" value="EP450IV"/>
</dbReference>
<reference evidence="8 9" key="1">
    <citation type="journal article" date="2020" name="ISME J.">
        <title>Uncovering the hidden diversity of litter-decomposition mechanisms in mushroom-forming fungi.</title>
        <authorList>
            <person name="Floudas D."/>
            <person name="Bentzer J."/>
            <person name="Ahren D."/>
            <person name="Johansson T."/>
            <person name="Persson P."/>
            <person name="Tunlid A."/>
        </authorList>
    </citation>
    <scope>NUCLEOTIDE SEQUENCE [LARGE SCALE GENOMIC DNA]</scope>
    <source>
        <strain evidence="8 9">CBS 291.85</strain>
    </source>
</reference>
<evidence type="ECO:0000256" key="1">
    <source>
        <dbReference type="ARBA" id="ARBA00001971"/>
    </source>
</evidence>
<evidence type="ECO:0000256" key="2">
    <source>
        <dbReference type="ARBA" id="ARBA00010617"/>
    </source>
</evidence>
<gene>
    <name evidence="8" type="ORF">D9758_010538</name>
</gene>
<dbReference type="EMBL" id="JAACJM010000072">
    <property type="protein sequence ID" value="KAF5350899.1"/>
    <property type="molecule type" value="Genomic_DNA"/>
</dbReference>
<dbReference type="Pfam" id="PF00067">
    <property type="entry name" value="p450"/>
    <property type="match status" value="1"/>
</dbReference>
<dbReference type="InterPro" id="IPR036396">
    <property type="entry name" value="Cyt_P450_sf"/>
</dbReference>
<keyword evidence="6 7" id="KW-0349">Heme</keyword>
<dbReference type="SUPFAM" id="SSF48264">
    <property type="entry name" value="Cytochrome P450"/>
    <property type="match status" value="1"/>
</dbReference>
<comment type="caution">
    <text evidence="8">The sequence shown here is derived from an EMBL/GenBank/DDBJ whole genome shotgun (WGS) entry which is preliminary data.</text>
</comment>
<dbReference type="GO" id="GO:0016705">
    <property type="term" value="F:oxidoreductase activity, acting on paired donors, with incorporation or reduction of molecular oxygen"/>
    <property type="evidence" value="ECO:0007669"/>
    <property type="project" value="InterPro"/>
</dbReference>
<dbReference type="InterPro" id="IPR001128">
    <property type="entry name" value="Cyt_P450"/>
</dbReference>
<proteinExistence type="inferred from homology"/>
<evidence type="ECO:0000256" key="6">
    <source>
        <dbReference type="PIRSR" id="PIRSR602403-1"/>
    </source>
</evidence>
<protein>
    <recommendedName>
        <fullName evidence="10">Cytochrome P450</fullName>
    </recommendedName>
</protein>
<dbReference type="InterPro" id="IPR017972">
    <property type="entry name" value="Cyt_P450_CS"/>
</dbReference>
<keyword evidence="7" id="KW-0503">Monooxygenase</keyword>
<dbReference type="InterPro" id="IPR002403">
    <property type="entry name" value="Cyt_P450_E_grp-IV"/>
</dbReference>
<evidence type="ECO:0000256" key="5">
    <source>
        <dbReference type="ARBA" id="ARBA00023004"/>
    </source>
</evidence>
<dbReference type="Proteomes" id="UP000559256">
    <property type="component" value="Unassembled WGS sequence"/>
</dbReference>
<dbReference type="PROSITE" id="PS00086">
    <property type="entry name" value="CYTOCHROME_P450"/>
    <property type="match status" value="1"/>
</dbReference>
<organism evidence="8 9">
    <name type="scientific">Tetrapyrgos nigripes</name>
    <dbReference type="NCBI Taxonomy" id="182062"/>
    <lineage>
        <taxon>Eukaryota</taxon>
        <taxon>Fungi</taxon>
        <taxon>Dikarya</taxon>
        <taxon>Basidiomycota</taxon>
        <taxon>Agaricomycotina</taxon>
        <taxon>Agaricomycetes</taxon>
        <taxon>Agaricomycetidae</taxon>
        <taxon>Agaricales</taxon>
        <taxon>Marasmiineae</taxon>
        <taxon>Marasmiaceae</taxon>
        <taxon>Tetrapyrgos</taxon>
    </lineage>
</organism>
<sequence length="266" mass="30414">MDYLEPVIEERLRMQEQYGKDWPGKPNDFIQWCMDSESNAPLSQRTSVEDLCIRVFTVNFGAIHTTSAFTFALFHLAVHPELAEPLRKEVEAVIAKEGWTKVGMVQMRLLDSFLKESERLTLTGALGLSRKVMKDFTFSNGTTVPVGTILSAANWAMHRDDGIYPDSLDFKPWRFSYMRHQEGESIKHQFVTPTLEWMLFGQGKHACPGRFFAAAELKSLVAHILLNYDIKFANDSRELPPLTKFLEHTSADWNAEAWALSFVISY</sequence>
<dbReference type="CDD" id="cd11041">
    <property type="entry name" value="CYP503A1-like"/>
    <property type="match status" value="1"/>
</dbReference>
<comment type="similarity">
    <text evidence="2 7">Belongs to the cytochrome P450 family.</text>
</comment>
<dbReference type="PANTHER" id="PTHR46206">
    <property type="entry name" value="CYTOCHROME P450"/>
    <property type="match status" value="1"/>
</dbReference>
<evidence type="ECO:0000256" key="7">
    <source>
        <dbReference type="RuleBase" id="RU000461"/>
    </source>
</evidence>
<accession>A0A8H5CZJ2</accession>
<evidence type="ECO:0000256" key="4">
    <source>
        <dbReference type="ARBA" id="ARBA00023002"/>
    </source>
</evidence>
<feature type="binding site" description="axial binding residue" evidence="6">
    <location>
        <position position="207"/>
    </location>
    <ligand>
        <name>heme</name>
        <dbReference type="ChEBI" id="CHEBI:30413"/>
    </ligand>
    <ligandPart>
        <name>Fe</name>
        <dbReference type="ChEBI" id="CHEBI:18248"/>
    </ligandPart>
</feature>
<evidence type="ECO:0000313" key="8">
    <source>
        <dbReference type="EMBL" id="KAF5350899.1"/>
    </source>
</evidence>
<name>A0A8H5CZJ2_9AGAR</name>
<evidence type="ECO:0000313" key="9">
    <source>
        <dbReference type="Proteomes" id="UP000559256"/>
    </source>
</evidence>
<dbReference type="GO" id="GO:0020037">
    <property type="term" value="F:heme binding"/>
    <property type="evidence" value="ECO:0007669"/>
    <property type="project" value="InterPro"/>
</dbReference>
<dbReference type="OrthoDB" id="3248974at2759"/>
<keyword evidence="9" id="KW-1185">Reference proteome</keyword>
<keyword evidence="5 6" id="KW-0408">Iron</keyword>
<dbReference type="GO" id="GO:0005506">
    <property type="term" value="F:iron ion binding"/>
    <property type="evidence" value="ECO:0007669"/>
    <property type="project" value="InterPro"/>
</dbReference>
<dbReference type="AlphaFoldDB" id="A0A8H5CZJ2"/>
<keyword evidence="3 6" id="KW-0479">Metal-binding</keyword>
<dbReference type="Gene3D" id="1.10.630.10">
    <property type="entry name" value="Cytochrome P450"/>
    <property type="match status" value="1"/>
</dbReference>